<feature type="domain" description="DUF5591" evidence="3">
    <location>
        <begin position="514"/>
        <end position="641"/>
    </location>
</feature>
<protein>
    <submittedName>
        <fullName evidence="4">tRNA-guanine transglycosylase</fullName>
        <ecNumber evidence="4">2.4.2.-</ecNumber>
    </submittedName>
</protein>
<reference evidence="4" key="2">
    <citation type="submission" date="2022-02" db="EMBL/GenBank/DDBJ databases">
        <authorList>
            <person name="Elcheninov A.G."/>
            <person name="Sorokin D.Y."/>
            <person name="Kublanov I.V."/>
        </authorList>
    </citation>
    <scope>NUCLEOTIDE SEQUENCE</scope>
    <source>
        <strain evidence="4">AArc-St2</strain>
    </source>
</reference>
<keyword evidence="4" id="KW-0808">Transferase</keyword>
<evidence type="ECO:0000256" key="1">
    <source>
        <dbReference type="ARBA" id="ARBA00022694"/>
    </source>
</evidence>
<evidence type="ECO:0000259" key="2">
    <source>
        <dbReference type="Pfam" id="PF01702"/>
    </source>
</evidence>
<keyword evidence="1" id="KW-0819">tRNA processing</keyword>
<accession>A0AAE3FYS3</accession>
<proteinExistence type="predicted"/>
<dbReference type="InterPro" id="IPR002616">
    <property type="entry name" value="tRNA_ribo_trans-like"/>
</dbReference>
<dbReference type="GO" id="GO:0016757">
    <property type="term" value="F:glycosyltransferase activity"/>
    <property type="evidence" value="ECO:0007669"/>
    <property type="project" value="UniProtKB-KW"/>
</dbReference>
<name>A0AAE3FYS3_9EURY</name>
<reference evidence="4" key="1">
    <citation type="journal article" date="2022" name="Syst. Appl. Microbiol.">
        <title>Natronocalculus amylovorans gen. nov., sp. nov., and Natranaeroarchaeum aerophilus sp. nov., dominant culturable amylolytic natronoarchaea from hypersaline soda lakes in southwestern Siberia.</title>
        <authorList>
            <person name="Sorokin D.Y."/>
            <person name="Elcheninov A.G."/>
            <person name="Khizhniak T.V."/>
            <person name="Koenen M."/>
            <person name="Bale N.J."/>
            <person name="Damste J.S.S."/>
            <person name="Kublanov I.V."/>
        </authorList>
    </citation>
    <scope>NUCLEOTIDE SEQUENCE</scope>
    <source>
        <strain evidence="4">AArc-St2</strain>
    </source>
</reference>
<feature type="domain" description="tRNA-guanine(15) transglycosylase-like" evidence="2">
    <location>
        <begin position="111"/>
        <end position="445"/>
    </location>
</feature>
<dbReference type="RefSeq" id="WP_250585140.1">
    <property type="nucleotide sequence ID" value="NZ_JAKRVX010000005.1"/>
</dbReference>
<dbReference type="EMBL" id="JAKRVX010000005">
    <property type="protein sequence ID" value="MCL9817786.1"/>
    <property type="molecule type" value="Genomic_DNA"/>
</dbReference>
<dbReference type="SUPFAM" id="SSF52141">
    <property type="entry name" value="Uracil-DNA glycosylase-like"/>
    <property type="match status" value="1"/>
</dbReference>
<dbReference type="SUPFAM" id="SSF51713">
    <property type="entry name" value="tRNA-guanine transglycosylase"/>
    <property type="match status" value="1"/>
</dbReference>
<dbReference type="InterPro" id="IPR036511">
    <property type="entry name" value="TGT-like_sf"/>
</dbReference>
<evidence type="ECO:0000259" key="3">
    <source>
        <dbReference type="Pfam" id="PF17884"/>
    </source>
</evidence>
<dbReference type="PANTHER" id="PTHR46499">
    <property type="entry name" value="QUEUINE TRNA-RIBOSYLTRANSFERASE"/>
    <property type="match status" value="1"/>
</dbReference>
<evidence type="ECO:0000313" key="5">
    <source>
        <dbReference type="Proteomes" id="UP001203207"/>
    </source>
</evidence>
<gene>
    <name evidence="4" type="ORF">AArcSt2_12610</name>
</gene>
<dbReference type="Gene3D" id="3.40.50.10630">
    <property type="entry name" value="Uracil-DNA glycosylase-like"/>
    <property type="match status" value="1"/>
</dbReference>
<dbReference type="AlphaFoldDB" id="A0AAE3FYS3"/>
<comment type="caution">
    <text evidence="4">The sequence shown here is derived from an EMBL/GenBank/DDBJ whole genome shotgun (WGS) entry which is preliminary data.</text>
</comment>
<dbReference type="InterPro" id="IPR036895">
    <property type="entry name" value="Uracil-DNA_glycosylase-like_sf"/>
</dbReference>
<dbReference type="GO" id="GO:0002099">
    <property type="term" value="P:tRNA wobble guanine modification"/>
    <property type="evidence" value="ECO:0007669"/>
    <property type="project" value="TreeGrafter"/>
</dbReference>
<keyword evidence="4" id="KW-0328">Glycosyltransferase</keyword>
<dbReference type="GO" id="GO:0005737">
    <property type="term" value="C:cytoplasm"/>
    <property type="evidence" value="ECO:0007669"/>
    <property type="project" value="TreeGrafter"/>
</dbReference>
<dbReference type="PANTHER" id="PTHR46499:SF1">
    <property type="entry name" value="QUEUINE TRNA-RIBOSYLTRANSFERASE"/>
    <property type="match status" value="1"/>
</dbReference>
<dbReference type="Gene3D" id="3.20.20.105">
    <property type="entry name" value="Queuine tRNA-ribosyltransferase-like"/>
    <property type="match status" value="1"/>
</dbReference>
<dbReference type="Proteomes" id="UP001203207">
    <property type="component" value="Unassembled WGS sequence"/>
</dbReference>
<dbReference type="InterPro" id="IPR050076">
    <property type="entry name" value="ArchSynthase1/Queuine_TRR"/>
</dbReference>
<keyword evidence="5" id="KW-1185">Reference proteome</keyword>
<sequence length="674" mass="76469">MASFESECSDGYGNARLGTLQTSHGDVETPAFFPVVNFIGGPNQKSGGIWSRLRNHLFDEPEFQGAMFQAMSFLDFNISPNKLNFWRSQPLHDHFTGHDRAKGDVDDPPASFTKPLFVDSGGFKLLNSDTFGDKPEDGGDSNDWSIYTNPESILNLQLDYGADIIATLDYPIPPNLNDEETTQRMEDSIESAIRCLELLEDKEDPPAVYVAIHGHDYETINWYVGTFLDRTKHLEKSFEGFAVGSLVPLRTNIGTLVDIVQGAKDAIPENRVDDLGLHLFGISGKFTALLALLGADSFDSSTYMRAAQFKKFINMEIGVTDRATVRNPNVLDHDLSDFGVDIEQSDETRRETNWSKFTADKLPDDWGCECPACSKLGDIGFEQMQQTLYESDSYDESGSYMKSDFYALIGYHNFHVYQKEMNYVRSLIKQGDGKLLEYVAKMARNDVENVREGLKKATIRDTDLAKQLKELGYNRLVATKKEGEQKRLDVDTPIETQEISLEYTPEDFNILERDDYSPANKKVLLLLPCSQAKPYSKSRTHRVVADVTRTWHDEIHKVSISGMYGPVPQQFENLSQVRSYEYVLTNVESDRQDLVVDRLVAYLEQYGNEFDTIVGYATSRTYRSVISRALDSYGDGIVFPREPEMRSLTEHFRATNLQELSNYLNEEFSRKNDK</sequence>
<dbReference type="InterPro" id="IPR040777">
    <property type="entry name" value="DUF5591"/>
</dbReference>
<dbReference type="NCBIfam" id="TIGR00449">
    <property type="entry name" value="tgt_general"/>
    <property type="match status" value="1"/>
</dbReference>
<dbReference type="Pfam" id="PF01702">
    <property type="entry name" value="TGT"/>
    <property type="match status" value="1"/>
</dbReference>
<organism evidence="4 5">
    <name type="scientific">Natronocalculus amylovorans</name>
    <dbReference type="NCBI Taxonomy" id="2917812"/>
    <lineage>
        <taxon>Archaea</taxon>
        <taxon>Methanobacteriati</taxon>
        <taxon>Methanobacteriota</taxon>
        <taxon>Stenosarchaea group</taxon>
        <taxon>Halobacteria</taxon>
        <taxon>Halobacteriales</taxon>
        <taxon>Haloferacaceae</taxon>
        <taxon>Natronocalculus</taxon>
    </lineage>
</organism>
<dbReference type="Pfam" id="PF17884">
    <property type="entry name" value="DUF5591"/>
    <property type="match status" value="1"/>
</dbReference>
<evidence type="ECO:0000313" key="4">
    <source>
        <dbReference type="EMBL" id="MCL9817786.1"/>
    </source>
</evidence>
<dbReference type="EC" id="2.4.2.-" evidence="4"/>